<reference evidence="2 3" key="1">
    <citation type="submission" date="2021-03" db="EMBL/GenBank/DDBJ databases">
        <title>Genomic and phenotypic characterization of Chloracidobacterium isolates provides evidence for multiple species.</title>
        <authorList>
            <person name="Saini M.K."/>
            <person name="Costas A.M.G."/>
            <person name="Tank M."/>
            <person name="Bryant D.A."/>
        </authorList>
    </citation>
    <scope>NUCLEOTIDE SEQUENCE [LARGE SCALE GENOMIC DNA]</scope>
    <source>
        <strain evidence="2 3">N</strain>
    </source>
</reference>
<dbReference type="Pfam" id="PF03168">
    <property type="entry name" value="LEA_2"/>
    <property type="match status" value="1"/>
</dbReference>
<dbReference type="SUPFAM" id="SSF117070">
    <property type="entry name" value="LEA14-like"/>
    <property type="match status" value="1"/>
</dbReference>
<dbReference type="RefSeq" id="WP_211423047.1">
    <property type="nucleotide sequence ID" value="NZ_CP072642.1"/>
</dbReference>
<gene>
    <name evidence="2" type="ORF">J8C05_04890</name>
</gene>
<dbReference type="Gene3D" id="2.60.40.1820">
    <property type="match status" value="1"/>
</dbReference>
<evidence type="ECO:0000259" key="1">
    <source>
        <dbReference type="Pfam" id="PF03168"/>
    </source>
</evidence>
<dbReference type="Proteomes" id="UP000677668">
    <property type="component" value="Chromosome 1"/>
</dbReference>
<proteinExistence type="predicted"/>
<evidence type="ECO:0000313" key="2">
    <source>
        <dbReference type="EMBL" id="QUV94780.1"/>
    </source>
</evidence>
<sequence>MRRIALASGTVLQHVAMHGQGLRRRQFLRYATSGACGGVFGLLAAGLPNTGLAEAGVLPATDEGKLPKGFREPTLTLDELEVQQVDYPLADVLARVTIDNPNQALTLSKLTYRIVLNGVECGTGEHPEKLTLPKKAALALSLPITADLSSVPHLGINTLLQTRLGEGVFINYVIHVAFEVSVLWLFKRQIKAKLAGRLPLRDVLGKLSLP</sequence>
<dbReference type="InterPro" id="IPR004864">
    <property type="entry name" value="LEA_2"/>
</dbReference>
<dbReference type="InterPro" id="IPR006311">
    <property type="entry name" value="TAT_signal"/>
</dbReference>
<evidence type="ECO:0000313" key="3">
    <source>
        <dbReference type="Proteomes" id="UP000677668"/>
    </source>
</evidence>
<dbReference type="EMBL" id="CP072642">
    <property type="protein sequence ID" value="QUV94780.1"/>
    <property type="molecule type" value="Genomic_DNA"/>
</dbReference>
<protein>
    <submittedName>
        <fullName evidence="2">LEA type 2 family protein</fullName>
    </submittedName>
</protein>
<dbReference type="PROSITE" id="PS51318">
    <property type="entry name" value="TAT"/>
    <property type="match status" value="1"/>
</dbReference>
<accession>A0ABX8B1A2</accession>
<organism evidence="2 3">
    <name type="scientific">Chloracidobacterium sp. N</name>
    <dbReference type="NCBI Taxonomy" id="2821540"/>
    <lineage>
        <taxon>Bacteria</taxon>
        <taxon>Pseudomonadati</taxon>
        <taxon>Acidobacteriota</taxon>
        <taxon>Terriglobia</taxon>
        <taxon>Terriglobales</taxon>
        <taxon>Acidobacteriaceae</taxon>
        <taxon>Chloracidobacterium</taxon>
        <taxon>Chloracidobacterium aggregatum</taxon>
    </lineage>
</organism>
<feature type="domain" description="Late embryogenesis abundant protein LEA-2 subgroup" evidence="1">
    <location>
        <begin position="96"/>
        <end position="191"/>
    </location>
</feature>
<name>A0ABX8B1A2_9BACT</name>
<keyword evidence="3" id="KW-1185">Reference proteome</keyword>